<dbReference type="AlphaFoldDB" id="A0A0C9WGD6"/>
<accession>A0A0C9WGD6</accession>
<reference evidence="1 2" key="1">
    <citation type="submission" date="2014-04" db="EMBL/GenBank/DDBJ databases">
        <title>Evolutionary Origins and Diversification of the Mycorrhizal Mutualists.</title>
        <authorList>
            <consortium name="DOE Joint Genome Institute"/>
            <consortium name="Mycorrhizal Genomics Consortium"/>
            <person name="Kohler A."/>
            <person name="Kuo A."/>
            <person name="Nagy L.G."/>
            <person name="Floudas D."/>
            <person name="Copeland A."/>
            <person name="Barry K.W."/>
            <person name="Cichocki N."/>
            <person name="Veneault-Fourrey C."/>
            <person name="LaButti K."/>
            <person name="Lindquist E.A."/>
            <person name="Lipzen A."/>
            <person name="Lundell T."/>
            <person name="Morin E."/>
            <person name="Murat C."/>
            <person name="Riley R."/>
            <person name="Ohm R."/>
            <person name="Sun H."/>
            <person name="Tunlid A."/>
            <person name="Henrissat B."/>
            <person name="Grigoriev I.V."/>
            <person name="Hibbett D.S."/>
            <person name="Martin F."/>
        </authorList>
    </citation>
    <scope>NUCLEOTIDE SEQUENCE [LARGE SCALE GENOMIC DNA]</scope>
    <source>
        <strain evidence="1 2">MD-312</strain>
    </source>
</reference>
<keyword evidence="2" id="KW-1185">Reference proteome</keyword>
<dbReference type="Proteomes" id="UP000053820">
    <property type="component" value="Unassembled WGS sequence"/>
</dbReference>
<dbReference type="HOGENOM" id="CLU_2764736_0_0_1"/>
<name>A0A0C9WGD6_9AGAM</name>
<feature type="non-terminal residue" evidence="1">
    <location>
        <position position="70"/>
    </location>
</feature>
<sequence length="70" mass="8022">MIRRPTNVSLLTDCHRKAALSTELLPETEISDPIVFAHVGHIEKNRIWAVNQFNDWNQRLTSDPADGIRI</sequence>
<organism evidence="1 2">
    <name type="scientific">Hydnomerulius pinastri MD-312</name>
    <dbReference type="NCBI Taxonomy" id="994086"/>
    <lineage>
        <taxon>Eukaryota</taxon>
        <taxon>Fungi</taxon>
        <taxon>Dikarya</taxon>
        <taxon>Basidiomycota</taxon>
        <taxon>Agaricomycotina</taxon>
        <taxon>Agaricomycetes</taxon>
        <taxon>Agaricomycetidae</taxon>
        <taxon>Boletales</taxon>
        <taxon>Boletales incertae sedis</taxon>
        <taxon>Leucogyrophana</taxon>
    </lineage>
</organism>
<evidence type="ECO:0000313" key="1">
    <source>
        <dbReference type="EMBL" id="KIJ65242.1"/>
    </source>
</evidence>
<protein>
    <submittedName>
        <fullName evidence="1">Uncharacterized protein</fullName>
    </submittedName>
</protein>
<gene>
    <name evidence="1" type="ORF">HYDPIDRAFT_111182</name>
</gene>
<evidence type="ECO:0000313" key="2">
    <source>
        <dbReference type="Proteomes" id="UP000053820"/>
    </source>
</evidence>
<proteinExistence type="predicted"/>
<dbReference type="EMBL" id="KN839844">
    <property type="protein sequence ID" value="KIJ65242.1"/>
    <property type="molecule type" value="Genomic_DNA"/>
</dbReference>